<organism evidence="2 3">
    <name type="scientific">Candidatus Segetimicrobium genomatis</name>
    <dbReference type="NCBI Taxonomy" id="2569760"/>
    <lineage>
        <taxon>Bacteria</taxon>
        <taxon>Bacillati</taxon>
        <taxon>Candidatus Sysuimicrobiota</taxon>
        <taxon>Candidatus Sysuimicrobiia</taxon>
        <taxon>Candidatus Sysuimicrobiales</taxon>
        <taxon>Candidatus Segetimicrobiaceae</taxon>
        <taxon>Candidatus Segetimicrobium</taxon>
    </lineage>
</organism>
<proteinExistence type="predicted"/>
<dbReference type="Pfam" id="PF13302">
    <property type="entry name" value="Acetyltransf_3"/>
    <property type="match status" value="1"/>
</dbReference>
<dbReference type="InterPro" id="IPR051531">
    <property type="entry name" value="N-acetyltransferase"/>
</dbReference>
<dbReference type="InterPro" id="IPR016181">
    <property type="entry name" value="Acyl_CoA_acyltransferase"/>
</dbReference>
<dbReference type="Proteomes" id="UP000319353">
    <property type="component" value="Unassembled WGS sequence"/>
</dbReference>
<dbReference type="PANTHER" id="PTHR43792">
    <property type="entry name" value="GNAT FAMILY, PUTATIVE (AFU_ORTHOLOGUE AFUA_3G00765)-RELATED-RELATED"/>
    <property type="match status" value="1"/>
</dbReference>
<evidence type="ECO:0000313" key="2">
    <source>
        <dbReference type="EMBL" id="TMI95424.1"/>
    </source>
</evidence>
<feature type="domain" description="N-acetyltransferase" evidence="1">
    <location>
        <begin position="1"/>
        <end position="108"/>
    </location>
</feature>
<accession>A0A537KIA2</accession>
<dbReference type="InterPro" id="IPR000182">
    <property type="entry name" value="GNAT_dom"/>
</dbReference>
<dbReference type="SUPFAM" id="SSF55729">
    <property type="entry name" value="Acyl-CoA N-acyltransferases (Nat)"/>
    <property type="match status" value="1"/>
</dbReference>
<dbReference type="AlphaFoldDB" id="A0A537KIA2"/>
<name>A0A537KIA2_9BACT</name>
<gene>
    <name evidence="2" type="ORF">E6H01_14470</name>
</gene>
<reference evidence="2 3" key="1">
    <citation type="journal article" date="2019" name="Nat. Microbiol.">
        <title>Mediterranean grassland soil C-N compound turnover is dependent on rainfall and depth, and is mediated by genomically divergent microorganisms.</title>
        <authorList>
            <person name="Diamond S."/>
            <person name="Andeer P.F."/>
            <person name="Li Z."/>
            <person name="Crits-Christoph A."/>
            <person name="Burstein D."/>
            <person name="Anantharaman K."/>
            <person name="Lane K.R."/>
            <person name="Thomas B.C."/>
            <person name="Pan C."/>
            <person name="Northen T.R."/>
            <person name="Banfield J.F."/>
        </authorList>
    </citation>
    <scope>NUCLEOTIDE SEQUENCE [LARGE SCALE GENOMIC DNA]</scope>
    <source>
        <strain evidence="2">NP_4</strain>
    </source>
</reference>
<dbReference type="GO" id="GO:0016747">
    <property type="term" value="F:acyltransferase activity, transferring groups other than amino-acyl groups"/>
    <property type="evidence" value="ECO:0007669"/>
    <property type="project" value="InterPro"/>
</dbReference>
<sequence length="108" mass="11636">WRHGFFVVHREGGSVIGSAGFKGPPDSTGIVEVAYGIVPSFQGRGYATEAAAALVAFAFASGRVRLVRAHTWPEANASTRVLLKCGFRHVGTVVDPDDGPVWRWERGQ</sequence>
<comment type="caution">
    <text evidence="2">The sequence shown here is derived from an EMBL/GenBank/DDBJ whole genome shotgun (WGS) entry which is preliminary data.</text>
</comment>
<dbReference type="Gene3D" id="3.40.630.30">
    <property type="match status" value="1"/>
</dbReference>
<feature type="non-terminal residue" evidence="2">
    <location>
        <position position="1"/>
    </location>
</feature>
<dbReference type="PANTHER" id="PTHR43792:SF13">
    <property type="entry name" value="ACETYLTRANSFERASE"/>
    <property type="match status" value="1"/>
</dbReference>
<protein>
    <submittedName>
        <fullName evidence="2">GNAT family N-acetyltransferase</fullName>
    </submittedName>
</protein>
<evidence type="ECO:0000313" key="3">
    <source>
        <dbReference type="Proteomes" id="UP000319353"/>
    </source>
</evidence>
<evidence type="ECO:0000259" key="1">
    <source>
        <dbReference type="PROSITE" id="PS51186"/>
    </source>
</evidence>
<dbReference type="PROSITE" id="PS51186">
    <property type="entry name" value="GNAT"/>
    <property type="match status" value="1"/>
</dbReference>
<keyword evidence="2" id="KW-0808">Transferase</keyword>
<dbReference type="EMBL" id="VBAL01000292">
    <property type="protein sequence ID" value="TMI95424.1"/>
    <property type="molecule type" value="Genomic_DNA"/>
</dbReference>